<feature type="coiled-coil region" evidence="1">
    <location>
        <begin position="978"/>
        <end position="1120"/>
    </location>
</feature>
<dbReference type="AlphaFoldDB" id="A0A250WVG4"/>
<dbReference type="Proteomes" id="UP000232323">
    <property type="component" value="Unassembled WGS sequence"/>
</dbReference>
<gene>
    <name evidence="2" type="ORF">CEUSTIGMA_g2280.t1</name>
</gene>
<evidence type="ECO:0000313" key="2">
    <source>
        <dbReference type="EMBL" id="GAX74834.1"/>
    </source>
</evidence>
<keyword evidence="1" id="KW-0175">Coiled coil</keyword>
<reference evidence="2 3" key="1">
    <citation type="submission" date="2017-08" db="EMBL/GenBank/DDBJ databases">
        <title>Acidophilic green algal genome provides insights into adaptation to an acidic environment.</title>
        <authorList>
            <person name="Hirooka S."/>
            <person name="Hirose Y."/>
            <person name="Kanesaki Y."/>
            <person name="Higuchi S."/>
            <person name="Fujiwara T."/>
            <person name="Onuma R."/>
            <person name="Era A."/>
            <person name="Ohbayashi R."/>
            <person name="Uzuka A."/>
            <person name="Nozaki H."/>
            <person name="Yoshikawa H."/>
            <person name="Miyagishima S.Y."/>
        </authorList>
    </citation>
    <scope>NUCLEOTIDE SEQUENCE [LARGE SCALE GENOMIC DNA]</scope>
    <source>
        <strain evidence="2 3">NIES-2499</strain>
    </source>
</reference>
<dbReference type="SUPFAM" id="SSF57997">
    <property type="entry name" value="Tropomyosin"/>
    <property type="match status" value="1"/>
</dbReference>
<organism evidence="2 3">
    <name type="scientific">Chlamydomonas eustigma</name>
    <dbReference type="NCBI Taxonomy" id="1157962"/>
    <lineage>
        <taxon>Eukaryota</taxon>
        <taxon>Viridiplantae</taxon>
        <taxon>Chlorophyta</taxon>
        <taxon>core chlorophytes</taxon>
        <taxon>Chlorophyceae</taxon>
        <taxon>CS clade</taxon>
        <taxon>Chlamydomonadales</taxon>
        <taxon>Chlamydomonadaceae</taxon>
        <taxon>Chlamydomonas</taxon>
    </lineage>
</organism>
<keyword evidence="3" id="KW-1185">Reference proteome</keyword>
<name>A0A250WVG4_9CHLO</name>
<dbReference type="EMBL" id="BEGY01000009">
    <property type="protein sequence ID" value="GAX74834.1"/>
    <property type="molecule type" value="Genomic_DNA"/>
</dbReference>
<evidence type="ECO:0000256" key="1">
    <source>
        <dbReference type="SAM" id="Coils"/>
    </source>
</evidence>
<evidence type="ECO:0000313" key="3">
    <source>
        <dbReference type="Proteomes" id="UP000232323"/>
    </source>
</evidence>
<comment type="caution">
    <text evidence="2">The sequence shown here is derived from an EMBL/GenBank/DDBJ whole genome shotgun (WGS) entry which is preliminary data.</text>
</comment>
<sequence>MSDSNIGVPNQFQVGGLNKSIPEVRISTAVNVPNKIPRSSTPLEPTLPKRNNFCRPSSSVSRTSCSAGSATHIYPVNYRISQSSVGTCSTSMVHQVTEAVGSTLPKLNYRPNTAASYFSDRSEAKTTTGGRPAAAEAFQDGVLNKEGCRHSHAHSMALNKDLETLAEEWYRLLCALDPRTHPGHVATMPIAENMDSYTLAYAILLVKEGFFEDYHEKRRGEQCCDDALSIRTGVLDHLLGGAISRLKNKGKRCLPVIKCPISAAAVEFMTDEERIWVLTQIYGGNRPDKPARPSSSRSRLYNHLMKCKKLDPEVVAEKLDEEEEGYVCTEAVSNVAEGPPTKEPPTFLASLPPVIAMKEDVPIGDGSSKADQDKPTDVLSADVAAQTDPVPEPPLQEDAEIQVGIEGMQNEAMQTEMQIFMDSAMQTDRAMQVEDAVQTETIMTDPPAIITVEESTQWMLEDLQGWISAPGSLEGLPPGDVEDFLSQARVTLRDLQWKAQHLRGLVCWIPDADLTAAAAAAATYALKAIPVSGQSGSDVESLSGGVQEQLEAVLSLLDAAKQKLDQRLEGDALSSSPGISLLETEDVFGLSKAPESRDEMGGVMEGMSVAVSGFPPLTEKKCVASIERMDVLGNSGLPSVMFLLQELRSAGAKVVDASLVATTSALGPALMPGSERDVVTAARRQHLLSSLRATRTAFAGFLRLGRTVSDMASLAGNMLSLLPRQKGGDSSAAAMMRQLEAAAAAGPTQAVMALSFGATLGDLVSAWWPCETGGPLCNDDVMQALRQVSDRLHGCSKDLLQGTGHLLVVGLDGAAQLGLSKNHESLPSFTALHEMAGKLWHLVETLDILYGPWAVSDGEGDASLNAGNELAVTADEGGEAINNSTPAVGRAVGRESDNKEAVSTEQLPKRILHPTALLPIIQGQLFNLEFILDVWGGAFAATWDLTRAVAMKESLQNNKMLSYQQLLRKVELEETGKLQEKQQELEAAAARKVELEAENAGLVDELERSTLRIKALEADLHKASEEAEAARREAEAIKVAMDEAERDRDDKEAAKRKLEEVEEELSGKQAALTDATKKLHKVERKLEELEASLQLSQGEVERLKKGIEELEAALKEARAVKPAPPIAEKKGCCG</sequence>
<protein>
    <submittedName>
        <fullName evidence="2">Uncharacterized protein</fullName>
    </submittedName>
</protein>
<proteinExistence type="predicted"/>
<accession>A0A250WVG4</accession>